<dbReference type="HOGENOM" id="CLU_116237_1_1_3"/>
<dbReference type="PANTHER" id="PTHR38342:SF2">
    <property type="entry name" value="INNER MEMBRANE OR EXPORTED"/>
    <property type="match status" value="1"/>
</dbReference>
<evidence type="ECO:0000259" key="1">
    <source>
        <dbReference type="Pfam" id="PF03625"/>
    </source>
</evidence>
<dbReference type="Gene3D" id="3.30.310.70">
    <property type="entry name" value="TT1751-like domain"/>
    <property type="match status" value="1"/>
</dbReference>
<reference evidence="2 3" key="1">
    <citation type="journal article" date="2013" name="PLoS ONE">
        <title>Cultivation and Complete Genome Sequencing of Gloeobacter kilaueensis sp. nov., from a Lava Cave in Kilauea Caldera, Hawai'i.</title>
        <authorList>
            <person name="Saw J.H."/>
            <person name="Schatz M."/>
            <person name="Brown M.V."/>
            <person name="Kunkel D.D."/>
            <person name="Foster J.S."/>
            <person name="Shick H."/>
            <person name="Christensen S."/>
            <person name="Hou S."/>
            <person name="Wan X."/>
            <person name="Donachie S.P."/>
        </authorList>
    </citation>
    <scope>NUCLEOTIDE SEQUENCE [LARGE SCALE GENOMIC DNA]</scope>
    <source>
        <strain evidence="3">JS</strain>
    </source>
</reference>
<accession>U5QHX8</accession>
<gene>
    <name evidence="2" type="ORF">GKIL_2227</name>
</gene>
<proteinExistence type="predicted"/>
<name>U5QHX8_GLOK1</name>
<dbReference type="InterPro" id="IPR005180">
    <property type="entry name" value="DUF302"/>
</dbReference>
<organism evidence="2 3">
    <name type="scientific">Gloeobacter kilaueensis (strain ATCC BAA-2537 / CCAP 1431/1 / ULC 316 / JS1)</name>
    <dbReference type="NCBI Taxonomy" id="1183438"/>
    <lineage>
        <taxon>Bacteria</taxon>
        <taxon>Bacillati</taxon>
        <taxon>Cyanobacteriota</taxon>
        <taxon>Cyanophyceae</taxon>
        <taxon>Gloeobacterales</taxon>
        <taxon>Gloeobacteraceae</taxon>
        <taxon>Gloeobacter</taxon>
    </lineage>
</organism>
<dbReference type="PATRIC" id="fig|1183438.3.peg.2186"/>
<dbReference type="PANTHER" id="PTHR38342">
    <property type="entry name" value="SLR5037 PROTEIN"/>
    <property type="match status" value="1"/>
</dbReference>
<feature type="domain" description="DUF302" evidence="1">
    <location>
        <begin position="39"/>
        <end position="101"/>
    </location>
</feature>
<dbReference type="SUPFAM" id="SSF103247">
    <property type="entry name" value="TT1751-like"/>
    <property type="match status" value="1"/>
</dbReference>
<dbReference type="AlphaFoldDB" id="U5QHX8"/>
<evidence type="ECO:0000313" key="3">
    <source>
        <dbReference type="Proteomes" id="UP000017396"/>
    </source>
</evidence>
<dbReference type="Pfam" id="PF03625">
    <property type="entry name" value="DUF302"/>
    <property type="match status" value="1"/>
</dbReference>
<dbReference type="eggNOG" id="COG3439">
    <property type="taxonomic scope" value="Bacteria"/>
</dbReference>
<dbReference type="Proteomes" id="UP000017396">
    <property type="component" value="Chromosome"/>
</dbReference>
<dbReference type="OrthoDB" id="9797709at2"/>
<dbReference type="STRING" id="1183438.GKIL_2227"/>
<dbReference type="InterPro" id="IPR035923">
    <property type="entry name" value="TT1751-like_sf"/>
</dbReference>
<sequence length="130" mass="13904">MISMDNGIVSKPSPYSVSETIDRLVAVLEAKGIAIFSRIDQQAEAEKVGLALTPIQLLIFGNPRAGTPLMAAVPVSALDLPLKALGWEDSQGQVWLSYNRPDYLQQRFGLSDALIKNIAGIGALVDQALA</sequence>
<dbReference type="CDD" id="cd14797">
    <property type="entry name" value="DUF302"/>
    <property type="match status" value="1"/>
</dbReference>
<dbReference type="KEGG" id="glj:GKIL_2227"/>
<keyword evidence="3" id="KW-1185">Reference proteome</keyword>
<evidence type="ECO:0000313" key="2">
    <source>
        <dbReference type="EMBL" id="AGY58473.1"/>
    </source>
</evidence>
<protein>
    <recommendedName>
        <fullName evidence="1">DUF302 domain-containing protein</fullName>
    </recommendedName>
</protein>
<dbReference type="EMBL" id="CP003587">
    <property type="protein sequence ID" value="AGY58473.1"/>
    <property type="molecule type" value="Genomic_DNA"/>
</dbReference>